<evidence type="ECO:0000256" key="4">
    <source>
        <dbReference type="ARBA" id="ARBA00023136"/>
    </source>
</evidence>
<keyword evidence="2 5" id="KW-0812">Transmembrane</keyword>
<dbReference type="EMBL" id="PQXN01000136">
    <property type="protein sequence ID" value="TGO52728.1"/>
    <property type="molecule type" value="Genomic_DNA"/>
</dbReference>
<keyword evidence="3 5" id="KW-1133">Transmembrane helix</keyword>
<sequence>MGPPIQHILSYFQRRKMALRPILRMTIGFLFIAAGIDYAASLQQLIYLRGPCYRHPLECAAVRNPQDSAQNINVQANKVSVWLQAPLQFLLAIGEILSLVSLSEYTYTEAPTNLKALVQAFQAVAAALCAAIGIGLGPVSRNPWFVVMFAYLAGTMAVTAVFFWAVFRGHDVDYAKADVVDDVGGDEDGGQSDDLEDVVCRKETADADSHHGEKLISSNSVKAVEISL</sequence>
<dbReference type="Proteomes" id="UP000297527">
    <property type="component" value="Unassembled WGS sequence"/>
</dbReference>
<accession>A0A4Z1HU94</accession>
<feature type="transmembrane region" description="Helical" evidence="5">
    <location>
        <begin position="21"/>
        <end position="40"/>
    </location>
</feature>
<keyword evidence="7" id="KW-1185">Reference proteome</keyword>
<name>A0A4Z1HU94_9HELO</name>
<evidence type="ECO:0000256" key="3">
    <source>
        <dbReference type="ARBA" id="ARBA00022989"/>
    </source>
</evidence>
<dbReference type="Pfam" id="PF00854">
    <property type="entry name" value="PTR2"/>
    <property type="match status" value="1"/>
</dbReference>
<keyword evidence="4 5" id="KW-0472">Membrane</keyword>
<organism evidence="6 7">
    <name type="scientific">Botryotinia convoluta</name>
    <dbReference type="NCBI Taxonomy" id="54673"/>
    <lineage>
        <taxon>Eukaryota</taxon>
        <taxon>Fungi</taxon>
        <taxon>Dikarya</taxon>
        <taxon>Ascomycota</taxon>
        <taxon>Pezizomycotina</taxon>
        <taxon>Leotiomycetes</taxon>
        <taxon>Helotiales</taxon>
        <taxon>Sclerotiniaceae</taxon>
        <taxon>Botryotinia</taxon>
    </lineage>
</organism>
<evidence type="ECO:0000256" key="1">
    <source>
        <dbReference type="ARBA" id="ARBA00004141"/>
    </source>
</evidence>
<evidence type="ECO:0000313" key="7">
    <source>
        <dbReference type="Proteomes" id="UP000297527"/>
    </source>
</evidence>
<dbReference type="GO" id="GO:0016020">
    <property type="term" value="C:membrane"/>
    <property type="evidence" value="ECO:0007669"/>
    <property type="project" value="UniProtKB-SubCell"/>
</dbReference>
<evidence type="ECO:0000313" key="6">
    <source>
        <dbReference type="EMBL" id="TGO52728.1"/>
    </source>
</evidence>
<dbReference type="InterPro" id="IPR000109">
    <property type="entry name" value="POT_fam"/>
</dbReference>
<evidence type="ECO:0000256" key="2">
    <source>
        <dbReference type="ARBA" id="ARBA00022692"/>
    </source>
</evidence>
<dbReference type="SUPFAM" id="SSF103473">
    <property type="entry name" value="MFS general substrate transporter"/>
    <property type="match status" value="1"/>
</dbReference>
<protein>
    <recommendedName>
        <fullName evidence="8">Oligopeptide transporter</fullName>
    </recommendedName>
</protein>
<reference evidence="6 7" key="1">
    <citation type="submission" date="2017-12" db="EMBL/GenBank/DDBJ databases">
        <title>Comparative genomics of Botrytis spp.</title>
        <authorList>
            <person name="Valero-Jimenez C.A."/>
            <person name="Tapia P."/>
            <person name="Veloso J."/>
            <person name="Silva-Moreno E."/>
            <person name="Staats M."/>
            <person name="Valdes J.H."/>
            <person name="Van Kan J.A.L."/>
        </authorList>
    </citation>
    <scope>NUCLEOTIDE SEQUENCE [LARGE SCALE GENOMIC DNA]</scope>
    <source>
        <strain evidence="6 7">MUCL11595</strain>
    </source>
</reference>
<feature type="transmembrane region" description="Helical" evidence="5">
    <location>
        <begin position="87"/>
        <end position="105"/>
    </location>
</feature>
<feature type="transmembrane region" description="Helical" evidence="5">
    <location>
        <begin position="144"/>
        <end position="167"/>
    </location>
</feature>
<gene>
    <name evidence="6" type="ORF">BCON_0136g00240</name>
</gene>
<dbReference type="InterPro" id="IPR036259">
    <property type="entry name" value="MFS_trans_sf"/>
</dbReference>
<evidence type="ECO:0008006" key="8">
    <source>
        <dbReference type="Google" id="ProtNLM"/>
    </source>
</evidence>
<feature type="transmembrane region" description="Helical" evidence="5">
    <location>
        <begin position="117"/>
        <end position="138"/>
    </location>
</feature>
<comment type="caution">
    <text evidence="6">The sequence shown here is derived from an EMBL/GenBank/DDBJ whole genome shotgun (WGS) entry which is preliminary data.</text>
</comment>
<dbReference type="OrthoDB" id="8904098at2759"/>
<proteinExistence type="predicted"/>
<dbReference type="Gene3D" id="1.20.1250.20">
    <property type="entry name" value="MFS general substrate transporter like domains"/>
    <property type="match status" value="1"/>
</dbReference>
<dbReference type="GO" id="GO:0022857">
    <property type="term" value="F:transmembrane transporter activity"/>
    <property type="evidence" value="ECO:0007669"/>
    <property type="project" value="InterPro"/>
</dbReference>
<comment type="subcellular location">
    <subcellularLocation>
        <location evidence="1">Membrane</location>
        <topology evidence="1">Multi-pass membrane protein</topology>
    </subcellularLocation>
</comment>
<dbReference type="AlphaFoldDB" id="A0A4Z1HU94"/>
<evidence type="ECO:0000256" key="5">
    <source>
        <dbReference type="SAM" id="Phobius"/>
    </source>
</evidence>